<gene>
    <name evidence="2" type="ORF">HHI36_002752</name>
</gene>
<evidence type="ECO:0000259" key="1">
    <source>
        <dbReference type="PROSITE" id="PS50878"/>
    </source>
</evidence>
<sequence length="220" mass="25575">MNYIDDILIFSKNLEEHMSHIDKVLNAIKKANFKLNWDKLDCPFSNGQNERTNQTLVNLIRCKIAKNRNRPWSVIADQVIGDYNNTIHSTTRFTPNYLMTGIDSSFVPPELNENKPENLEENRKIAFENSKRIHEQNKVYYDENSNPIHYKKGDMVYIKNGSHIGRKKLEPVRVGPFRIKKKLSDLIFVIDSGFKKKESNIFHASKMVPYLPIPASYDSS</sequence>
<protein>
    <recommendedName>
        <fullName evidence="1">Reverse transcriptase domain-containing protein</fullName>
    </recommendedName>
</protein>
<dbReference type="AlphaFoldDB" id="A0ABD2PBE0"/>
<dbReference type="PANTHER" id="PTHR37984:SF5">
    <property type="entry name" value="PROTEIN NYNRIN-LIKE"/>
    <property type="match status" value="1"/>
</dbReference>
<evidence type="ECO:0000313" key="3">
    <source>
        <dbReference type="Proteomes" id="UP001516400"/>
    </source>
</evidence>
<dbReference type="Proteomes" id="UP001516400">
    <property type="component" value="Unassembled WGS sequence"/>
</dbReference>
<dbReference type="SUPFAM" id="SSF53098">
    <property type="entry name" value="Ribonuclease H-like"/>
    <property type="match status" value="1"/>
</dbReference>
<dbReference type="InterPro" id="IPR043502">
    <property type="entry name" value="DNA/RNA_pol_sf"/>
</dbReference>
<dbReference type="PROSITE" id="PS50878">
    <property type="entry name" value="RT_POL"/>
    <property type="match status" value="1"/>
</dbReference>
<dbReference type="InterPro" id="IPR050951">
    <property type="entry name" value="Retrovirus_Pol_polyprotein"/>
</dbReference>
<dbReference type="InterPro" id="IPR000477">
    <property type="entry name" value="RT_dom"/>
</dbReference>
<dbReference type="InterPro" id="IPR012337">
    <property type="entry name" value="RNaseH-like_sf"/>
</dbReference>
<keyword evidence="3" id="KW-1185">Reference proteome</keyword>
<feature type="domain" description="Reverse transcriptase" evidence="1">
    <location>
        <begin position="1"/>
        <end position="59"/>
    </location>
</feature>
<dbReference type="InterPro" id="IPR036397">
    <property type="entry name" value="RNaseH_sf"/>
</dbReference>
<proteinExistence type="predicted"/>
<dbReference type="GO" id="GO:0042575">
    <property type="term" value="C:DNA polymerase complex"/>
    <property type="evidence" value="ECO:0007669"/>
    <property type="project" value="UniProtKB-ARBA"/>
</dbReference>
<dbReference type="Pfam" id="PF00078">
    <property type="entry name" value="RVT_1"/>
    <property type="match status" value="1"/>
</dbReference>
<dbReference type="Gene3D" id="3.30.420.10">
    <property type="entry name" value="Ribonuclease H-like superfamily/Ribonuclease H"/>
    <property type="match status" value="1"/>
</dbReference>
<organism evidence="2 3">
    <name type="scientific">Cryptolaemus montrouzieri</name>
    <dbReference type="NCBI Taxonomy" id="559131"/>
    <lineage>
        <taxon>Eukaryota</taxon>
        <taxon>Metazoa</taxon>
        <taxon>Ecdysozoa</taxon>
        <taxon>Arthropoda</taxon>
        <taxon>Hexapoda</taxon>
        <taxon>Insecta</taxon>
        <taxon>Pterygota</taxon>
        <taxon>Neoptera</taxon>
        <taxon>Endopterygota</taxon>
        <taxon>Coleoptera</taxon>
        <taxon>Polyphaga</taxon>
        <taxon>Cucujiformia</taxon>
        <taxon>Coccinelloidea</taxon>
        <taxon>Coccinellidae</taxon>
        <taxon>Scymninae</taxon>
        <taxon>Scymnini</taxon>
        <taxon>Cryptolaemus</taxon>
    </lineage>
</organism>
<reference evidence="2 3" key="1">
    <citation type="journal article" date="2021" name="BMC Biol.">
        <title>Horizontally acquired antibacterial genes associated with adaptive radiation of ladybird beetles.</title>
        <authorList>
            <person name="Li H.S."/>
            <person name="Tang X.F."/>
            <person name="Huang Y.H."/>
            <person name="Xu Z.Y."/>
            <person name="Chen M.L."/>
            <person name="Du X.Y."/>
            <person name="Qiu B.Y."/>
            <person name="Chen P.T."/>
            <person name="Zhang W."/>
            <person name="Slipinski A."/>
            <person name="Escalona H.E."/>
            <person name="Waterhouse R.M."/>
            <person name="Zwick A."/>
            <person name="Pang H."/>
        </authorList>
    </citation>
    <scope>NUCLEOTIDE SEQUENCE [LARGE SCALE GENOMIC DNA]</scope>
    <source>
        <strain evidence="2">SYSU2018</strain>
    </source>
</reference>
<dbReference type="EMBL" id="JABFTP020000185">
    <property type="protein sequence ID" value="KAL3288304.1"/>
    <property type="molecule type" value="Genomic_DNA"/>
</dbReference>
<accession>A0ABD2PBE0</accession>
<name>A0ABD2PBE0_9CUCU</name>
<dbReference type="SUPFAM" id="SSF56672">
    <property type="entry name" value="DNA/RNA polymerases"/>
    <property type="match status" value="1"/>
</dbReference>
<dbReference type="PANTHER" id="PTHR37984">
    <property type="entry name" value="PROTEIN CBG26694"/>
    <property type="match status" value="1"/>
</dbReference>
<dbReference type="GO" id="GO:0071897">
    <property type="term" value="P:DNA biosynthetic process"/>
    <property type="evidence" value="ECO:0007669"/>
    <property type="project" value="UniProtKB-ARBA"/>
</dbReference>
<evidence type="ECO:0000313" key="2">
    <source>
        <dbReference type="EMBL" id="KAL3288304.1"/>
    </source>
</evidence>
<comment type="caution">
    <text evidence="2">The sequence shown here is derived from an EMBL/GenBank/DDBJ whole genome shotgun (WGS) entry which is preliminary data.</text>
</comment>